<evidence type="ECO:0000313" key="2">
    <source>
        <dbReference type="Proteomes" id="UP000262939"/>
    </source>
</evidence>
<dbReference type="OrthoDB" id="89089at2"/>
<dbReference type="EMBL" id="QVTD01000016">
    <property type="protein sequence ID" value="RFU61291.1"/>
    <property type="molecule type" value="Genomic_DNA"/>
</dbReference>
<protein>
    <submittedName>
        <fullName evidence="1">DUF2634 domain-containing protein</fullName>
    </submittedName>
</protein>
<keyword evidence="2" id="KW-1185">Reference proteome</keyword>
<name>A0A372L7R6_9BACI</name>
<gene>
    <name evidence="1" type="ORF">D0466_18960</name>
</gene>
<evidence type="ECO:0000313" key="1">
    <source>
        <dbReference type="EMBL" id="RFU61291.1"/>
    </source>
</evidence>
<comment type="caution">
    <text evidence="1">The sequence shown here is derived from an EMBL/GenBank/DDBJ whole genome shotgun (WGS) entry which is preliminary data.</text>
</comment>
<reference evidence="1 2" key="1">
    <citation type="submission" date="2018-08" db="EMBL/GenBank/DDBJ databases">
        <title>Bacillus chawlae sp. nov., Bacillus glennii sp. nov., and Bacillus saganii sp. nov. Isolated from the Vehicle Assembly Building at Kennedy Space Center where the Viking Spacecraft were Assembled.</title>
        <authorList>
            <person name="Seuylemezian A."/>
            <person name="Vaishampayan P."/>
        </authorList>
    </citation>
    <scope>NUCLEOTIDE SEQUENCE [LARGE SCALE GENOMIC DNA]</scope>
    <source>
        <strain evidence="1 2">V44-8</strain>
    </source>
</reference>
<dbReference type="Proteomes" id="UP000262939">
    <property type="component" value="Unassembled WGS sequence"/>
</dbReference>
<organism evidence="1 2">
    <name type="scientific">Peribacillus glennii</name>
    <dbReference type="NCBI Taxonomy" id="2303991"/>
    <lineage>
        <taxon>Bacteria</taxon>
        <taxon>Bacillati</taxon>
        <taxon>Bacillota</taxon>
        <taxon>Bacilli</taxon>
        <taxon>Bacillales</taxon>
        <taxon>Bacillaceae</taxon>
        <taxon>Peribacillus</taxon>
    </lineage>
</organism>
<proteinExistence type="predicted"/>
<dbReference type="AlphaFoldDB" id="A0A372L7R6"/>
<accession>A0A372L7R6</accession>
<sequence length="126" mass="14285">MIYSDEYSTELHDLIAEYMTPELLDSEIPRMVYETLAFDDRLEDVQDIEYTKEGDKLYISFRVVPVSGGVEFYAGGDFVMALKKTAEQAKVTADKALQKATDNDKDIERIQTTTKWAIGLTITSTL</sequence>